<dbReference type="Proteomes" id="UP001172457">
    <property type="component" value="Chromosome 1"/>
</dbReference>
<reference evidence="2" key="1">
    <citation type="submission" date="2023-03" db="EMBL/GenBank/DDBJ databases">
        <title>Chromosome-scale reference genome and RAD-based genetic map of yellow starthistle (Centaurea solstitialis) reveal putative structural variation and QTLs associated with invader traits.</title>
        <authorList>
            <person name="Reatini B."/>
            <person name="Cang F.A."/>
            <person name="Jiang Q."/>
            <person name="Mckibben M.T.W."/>
            <person name="Barker M.S."/>
            <person name="Rieseberg L.H."/>
            <person name="Dlugosch K.M."/>
        </authorList>
    </citation>
    <scope>NUCLEOTIDE SEQUENCE</scope>
    <source>
        <strain evidence="2">CAN-66</strain>
        <tissue evidence="2">Leaf</tissue>
    </source>
</reference>
<protein>
    <submittedName>
        <fullName evidence="2">Uncharacterized protein</fullName>
    </submittedName>
</protein>
<evidence type="ECO:0000313" key="3">
    <source>
        <dbReference type="Proteomes" id="UP001172457"/>
    </source>
</evidence>
<evidence type="ECO:0000313" key="2">
    <source>
        <dbReference type="EMBL" id="KAJ9565420.1"/>
    </source>
</evidence>
<comment type="caution">
    <text evidence="2">The sequence shown here is derived from an EMBL/GenBank/DDBJ whole genome shotgun (WGS) entry which is preliminary data.</text>
</comment>
<feature type="region of interest" description="Disordered" evidence="1">
    <location>
        <begin position="31"/>
        <end position="75"/>
    </location>
</feature>
<name>A0AA38U2L4_9ASTR</name>
<organism evidence="2 3">
    <name type="scientific">Centaurea solstitialis</name>
    <name type="common">yellow star-thistle</name>
    <dbReference type="NCBI Taxonomy" id="347529"/>
    <lineage>
        <taxon>Eukaryota</taxon>
        <taxon>Viridiplantae</taxon>
        <taxon>Streptophyta</taxon>
        <taxon>Embryophyta</taxon>
        <taxon>Tracheophyta</taxon>
        <taxon>Spermatophyta</taxon>
        <taxon>Magnoliopsida</taxon>
        <taxon>eudicotyledons</taxon>
        <taxon>Gunneridae</taxon>
        <taxon>Pentapetalae</taxon>
        <taxon>asterids</taxon>
        <taxon>campanulids</taxon>
        <taxon>Asterales</taxon>
        <taxon>Asteraceae</taxon>
        <taxon>Carduoideae</taxon>
        <taxon>Cardueae</taxon>
        <taxon>Centaureinae</taxon>
        <taxon>Centaurea</taxon>
    </lineage>
</organism>
<proteinExistence type="predicted"/>
<evidence type="ECO:0000256" key="1">
    <source>
        <dbReference type="SAM" id="MobiDB-lite"/>
    </source>
</evidence>
<accession>A0AA38U2L4</accession>
<dbReference type="EMBL" id="JARYMX010000001">
    <property type="protein sequence ID" value="KAJ9565420.1"/>
    <property type="molecule type" value="Genomic_DNA"/>
</dbReference>
<dbReference type="AlphaFoldDB" id="A0AA38U2L4"/>
<feature type="compositionally biased region" description="Basic and acidic residues" evidence="1">
    <location>
        <begin position="60"/>
        <end position="75"/>
    </location>
</feature>
<keyword evidence="3" id="KW-1185">Reference proteome</keyword>
<sequence length="145" mass="16424">MDTLYATAMNNYIKSYNHHSVQVQSSFDRTHVNRNDFDPTLASDLGPSPSAGAEGDGLENQDRVVEGDGSDSQDHYDSVLKFLNQMLMEEDDLQEKPCMYNECLALQVEAAEKSLYDVLVNNPPDRRHKNNTRFPLATKTSRRII</sequence>
<gene>
    <name evidence="2" type="ORF">OSB04_001386</name>
</gene>